<dbReference type="AlphaFoldDB" id="A0A409X829"/>
<feature type="domain" description="Fungal-type protein kinase" evidence="2">
    <location>
        <begin position="151"/>
        <end position="487"/>
    </location>
</feature>
<feature type="compositionally biased region" description="Polar residues" evidence="1">
    <location>
        <begin position="679"/>
        <end position="692"/>
    </location>
</feature>
<dbReference type="STRING" id="93625.A0A409X829"/>
<dbReference type="PROSITE" id="PS00109">
    <property type="entry name" value="PROTEIN_KINASE_TYR"/>
    <property type="match status" value="1"/>
</dbReference>
<dbReference type="InterPro" id="IPR008266">
    <property type="entry name" value="Tyr_kinase_AS"/>
</dbReference>
<dbReference type="PANTHER" id="PTHR38248">
    <property type="entry name" value="FUNK1 6"/>
    <property type="match status" value="1"/>
</dbReference>
<dbReference type="InterPro" id="IPR040976">
    <property type="entry name" value="Pkinase_fungal"/>
</dbReference>
<comment type="caution">
    <text evidence="3">The sequence shown here is derived from an EMBL/GenBank/DDBJ whole genome shotgun (WGS) entry which is preliminary data.</text>
</comment>
<dbReference type="EMBL" id="NHYD01002409">
    <property type="protein sequence ID" value="PPQ86926.1"/>
    <property type="molecule type" value="Genomic_DNA"/>
</dbReference>
<dbReference type="PANTHER" id="PTHR38248:SF2">
    <property type="entry name" value="FUNK1 11"/>
    <property type="match status" value="1"/>
</dbReference>
<protein>
    <recommendedName>
        <fullName evidence="2">Fungal-type protein kinase domain-containing protein</fullName>
    </recommendedName>
</protein>
<evidence type="ECO:0000259" key="2">
    <source>
        <dbReference type="Pfam" id="PF17667"/>
    </source>
</evidence>
<dbReference type="OrthoDB" id="5584477at2759"/>
<dbReference type="InterPro" id="IPR011009">
    <property type="entry name" value="Kinase-like_dom_sf"/>
</dbReference>
<dbReference type="GO" id="GO:0004672">
    <property type="term" value="F:protein kinase activity"/>
    <property type="evidence" value="ECO:0007669"/>
    <property type="project" value="InterPro"/>
</dbReference>
<evidence type="ECO:0000313" key="3">
    <source>
        <dbReference type="EMBL" id="PPQ86926.1"/>
    </source>
</evidence>
<feature type="compositionally biased region" description="Polar residues" evidence="1">
    <location>
        <begin position="631"/>
        <end position="650"/>
    </location>
</feature>
<organism evidence="3 4">
    <name type="scientific">Psilocybe cyanescens</name>
    <dbReference type="NCBI Taxonomy" id="93625"/>
    <lineage>
        <taxon>Eukaryota</taxon>
        <taxon>Fungi</taxon>
        <taxon>Dikarya</taxon>
        <taxon>Basidiomycota</taxon>
        <taxon>Agaricomycotina</taxon>
        <taxon>Agaricomycetes</taxon>
        <taxon>Agaricomycetidae</taxon>
        <taxon>Agaricales</taxon>
        <taxon>Agaricineae</taxon>
        <taxon>Strophariaceae</taxon>
        <taxon>Psilocybe</taxon>
    </lineage>
</organism>
<feature type="region of interest" description="Disordered" evidence="1">
    <location>
        <begin position="621"/>
        <end position="692"/>
    </location>
</feature>
<evidence type="ECO:0000256" key="1">
    <source>
        <dbReference type="SAM" id="MobiDB-lite"/>
    </source>
</evidence>
<feature type="compositionally biased region" description="Basic residues" evidence="1">
    <location>
        <begin position="667"/>
        <end position="676"/>
    </location>
</feature>
<dbReference type="Gene3D" id="1.10.510.10">
    <property type="entry name" value="Transferase(Phosphotransferase) domain 1"/>
    <property type="match status" value="1"/>
</dbReference>
<accession>A0A409X829</accession>
<dbReference type="Proteomes" id="UP000283269">
    <property type="component" value="Unassembled WGS sequence"/>
</dbReference>
<name>A0A409X829_PSICY</name>
<dbReference type="InParanoid" id="A0A409X829"/>
<gene>
    <name evidence="3" type="ORF">CVT25_009812</name>
</gene>
<dbReference type="Pfam" id="PF17667">
    <property type="entry name" value="Pkinase_fungal"/>
    <property type="match status" value="1"/>
</dbReference>
<reference evidence="3 4" key="1">
    <citation type="journal article" date="2018" name="Evol. Lett.">
        <title>Horizontal gene cluster transfer increased hallucinogenic mushroom diversity.</title>
        <authorList>
            <person name="Reynolds H.T."/>
            <person name="Vijayakumar V."/>
            <person name="Gluck-Thaler E."/>
            <person name="Korotkin H.B."/>
            <person name="Matheny P.B."/>
            <person name="Slot J.C."/>
        </authorList>
    </citation>
    <scope>NUCLEOTIDE SEQUENCE [LARGE SCALE GENOMIC DNA]</scope>
    <source>
        <strain evidence="3 4">2631</strain>
    </source>
</reference>
<proteinExistence type="predicted"/>
<evidence type="ECO:0000313" key="4">
    <source>
        <dbReference type="Proteomes" id="UP000283269"/>
    </source>
</evidence>
<dbReference type="SUPFAM" id="SSF56112">
    <property type="entry name" value="Protein kinase-like (PK-like)"/>
    <property type="match status" value="1"/>
</dbReference>
<keyword evidence="4" id="KW-1185">Reference proteome</keyword>
<sequence length="692" mass="77996">MKSNSHGPESGFSTVQVQMLHIKGELESNIFADPKWGGQIFVGKVATSEEIEEFLMACPLYDDDKKRWKELSEVPQTELSLYKPLRDIITAAINRFDNPAKRIVVDTHNSSMTHVETGGETDTTVKSSPDITIVGLGDTFSAIPAPDKGGKSRPRYLDCVSPLEVKKQSNLNYKENITQMGVYARQCFVQQGNRRFVYSLLMTEETVQIYVFDRSGVHHSARIDIHAQAADFVRLILGVCSSNDEIVGFDPSIFWNADKSRRYIKTLDTEGNSICYELVKTRPIFNRRTIRGRGTCCWLVKDGDGKQYLVKDAWRSKNRVPETEFLKKAAGLTGVGQMITSENGPSVSGLRGILPDADPDNEENAFRDRIFSRVVFEHGGKPLWGFETAEEVLLALRDAIAGHQNLWNAGILHRDVSTNNILIGPEGYSTGKRGTLIDLDMSIWLDRGTRAYQSINVLQSYDPLLRKLPHDYLDDLESFFYVFCWIVIGNAEPKKKHNPLPKLLSVWESPEPSIATREKESLFYRVRIHQKDVSPFFGPVFAKLVIKFRDFLQPHVLQKLNDAEGVGLSEGEQDSGDPPTQRRTLVELKDQAIDHYKVILDMFDHSIEEYRKYKNTIAATLTTPRPPVTPKKSTPNQTPRASVSNSTSRVSLKRGSNSDSHDDNTSKSKKSKKHLHVPNNPSSLSNTLEHED</sequence>